<accession>A0ABX3BRD2</accession>
<evidence type="ECO:0000313" key="1">
    <source>
        <dbReference type="EMBL" id="OEY77830.1"/>
    </source>
</evidence>
<evidence type="ECO:0000313" key="2">
    <source>
        <dbReference type="Proteomes" id="UP000175677"/>
    </source>
</evidence>
<reference evidence="1 2" key="1">
    <citation type="submission" date="2016-08" db="EMBL/GenBank/DDBJ databases">
        <authorList>
            <person name="Eshaghi A."/>
            <person name="Soares D."/>
            <person name="Kus J."/>
            <person name="Richardson D."/>
            <person name="Li A."/>
            <person name="Patel S.N."/>
        </authorList>
    </citation>
    <scope>NUCLEOTIDE SEQUENCE [LARGE SCALE GENOMIC DNA]</scope>
    <source>
        <strain evidence="1 2">C860</strain>
    </source>
</reference>
<comment type="caution">
    <text evidence="1">The sequence shown here is derived from an EMBL/GenBank/DDBJ whole genome shotgun (WGS) entry which is preliminary data.</text>
</comment>
<keyword evidence="2" id="KW-1185">Reference proteome</keyword>
<dbReference type="EMBL" id="MDJC01000003">
    <property type="protein sequence ID" value="OEY77830.1"/>
    <property type="molecule type" value="Genomic_DNA"/>
</dbReference>
<protein>
    <submittedName>
        <fullName evidence="1">Uncharacterized protein</fullName>
    </submittedName>
</protein>
<dbReference type="Proteomes" id="UP000175677">
    <property type="component" value="Unassembled WGS sequence"/>
</dbReference>
<proteinExistence type="predicted"/>
<name>A0ABX3BRD2_9PAST</name>
<dbReference type="RefSeq" id="WP_044232691.1">
    <property type="nucleotide sequence ID" value="NZ_MCII02000030.1"/>
</dbReference>
<gene>
    <name evidence="1" type="ORF">BFQ30_05215</name>
</gene>
<sequence>MEKLEINQQDQGFAYQVGKDIAQLQETVAALQAAATAQQGTKNQWVQKLTLKPGSTESWVNVKVNPELVGKVGMALFANGTVEKAYFKEIYEMPVDASYFPTYLIAFADPEQVDFVSEVG</sequence>
<organism evidence="1 2">
    <name type="scientific">Haemophilus quentini</name>
    <dbReference type="NCBI Taxonomy" id="123834"/>
    <lineage>
        <taxon>Bacteria</taxon>
        <taxon>Pseudomonadati</taxon>
        <taxon>Pseudomonadota</taxon>
        <taxon>Gammaproteobacteria</taxon>
        <taxon>Pasteurellales</taxon>
        <taxon>Pasteurellaceae</taxon>
        <taxon>Haemophilus</taxon>
    </lineage>
</organism>